<dbReference type="Gene3D" id="3.20.20.60">
    <property type="entry name" value="Phosphoenolpyruvate-binding domains"/>
    <property type="match status" value="1"/>
</dbReference>
<evidence type="ECO:0000256" key="6">
    <source>
        <dbReference type="ARBA" id="ARBA00021623"/>
    </source>
</evidence>
<dbReference type="STRING" id="1920490.GCA_001895925_02663"/>
<feature type="domain" description="PEP-utilising enzyme C-terminal" evidence="17">
    <location>
        <begin position="495"/>
        <end position="788"/>
    </location>
</feature>
<dbReference type="Gene3D" id="3.30.470.20">
    <property type="entry name" value="ATP-grasp fold, B domain"/>
    <property type="match status" value="1"/>
</dbReference>
<dbReference type="GO" id="GO:0005524">
    <property type="term" value="F:ATP binding"/>
    <property type="evidence" value="ECO:0007669"/>
    <property type="project" value="UniProtKB-KW"/>
</dbReference>
<feature type="domain" description="PEP-utilising enzyme mobile" evidence="15">
    <location>
        <begin position="398"/>
        <end position="468"/>
    </location>
</feature>
<evidence type="ECO:0000256" key="5">
    <source>
        <dbReference type="ARBA" id="ARBA00011996"/>
    </source>
</evidence>
<dbReference type="UniPathway" id="UPA00138"/>
<keyword evidence="7" id="KW-0808">Transferase</keyword>
<evidence type="ECO:0000313" key="18">
    <source>
        <dbReference type="EMBL" id="PSB20627.1"/>
    </source>
</evidence>
<keyword evidence="10" id="KW-0418">Kinase</keyword>
<evidence type="ECO:0000256" key="12">
    <source>
        <dbReference type="ARBA" id="ARBA00022842"/>
    </source>
</evidence>
<evidence type="ECO:0000256" key="8">
    <source>
        <dbReference type="ARBA" id="ARBA00022723"/>
    </source>
</evidence>
<sequence length="798" mass="88465">MDNFYWLDRISSNQHLQVGDRAFHLSRLRQKGYPVISGFVLSARWFREFLETIEWSDPLFFDLAHSSLRLNVEDARQLQAISQQIRQTILLTPLPIEWTIELEATVQALHSVTDEPTQAVILRPSLALASSKPRELTTSLHSEAADLLEAQVCWSDQISLESGLKQLWAEMFRARNLIYWQRSNIALHQIHLAVLVQPIGVAIASGYLQNTQIDWEILATWGLEPAIANGEVLPDLYRLNLDNGTVSSQMGSKTIAYHIGSSSNEKADSQTGEGVRPLQLDSLSELQDQQFVLEADQLQQFVQLARRLTADFGSRLLLEWALYRTDQNPPRLYLTQIKAQSDDGLMAQSIESALINLDDSLNQGFGTPIVSGLAAASGRTIAQASVITNLQHLPIDLKPGTILVTSVIMPDWLPLLKQAAGVIAEQGGMTSHGAIIARELGIPAVVGAMQATQRIKTGDSLLIDGSDGKVYKATAALKREFANQQTAETLLNQTAAMEIKTPIATQLMVNLSQSDRLDHAASLAVDGVGLLRSELMVMEILDQQHPQLWLQTGRRDKLIDRLSTQISKFARAFAPRPVFYRSLDLRSHEFRGLEGGDVPFETNPMLGVRGTFSYVLNPALFEAELAALSQVYQTGYSNVRLVLPFVRTVEEFIFCRQRVEQAGLTHHPDFQLWIMAEVPSVLFLLPEYVQAGVQGIAIGTSDLTQLLLGVDRDQGLMALTFDEHHPAVLRAIAQLIETAHKLGIPCSICGLAPVQYPSLIDSLVQWGVTAISVNLDAVESTYYALNQAEQKRLGRLQR</sequence>
<keyword evidence="11" id="KW-0067">ATP-binding</keyword>
<evidence type="ECO:0000256" key="2">
    <source>
        <dbReference type="ARBA" id="ARBA00002988"/>
    </source>
</evidence>
<dbReference type="Gene3D" id="3.30.1490.20">
    <property type="entry name" value="ATP-grasp fold, A domain"/>
    <property type="match status" value="1"/>
</dbReference>
<evidence type="ECO:0000256" key="14">
    <source>
        <dbReference type="ARBA" id="ARBA00047700"/>
    </source>
</evidence>
<dbReference type="OrthoDB" id="9765468at2"/>
<dbReference type="Proteomes" id="UP000238634">
    <property type="component" value="Unassembled WGS sequence"/>
</dbReference>
<dbReference type="Pfam" id="PF02896">
    <property type="entry name" value="PEP-utilizers_C"/>
    <property type="match status" value="1"/>
</dbReference>
<comment type="caution">
    <text evidence="18">The sequence shown here is derived from an EMBL/GenBank/DDBJ whole genome shotgun (WGS) entry which is preliminary data.</text>
</comment>
<keyword evidence="12" id="KW-0460">Magnesium</keyword>
<dbReference type="InterPro" id="IPR040442">
    <property type="entry name" value="Pyrv_kinase-like_dom_sf"/>
</dbReference>
<accession>A0A2T1DJF5</accession>
<reference evidence="18 19" key="2">
    <citation type="submission" date="2018-03" db="EMBL/GenBank/DDBJ databases">
        <title>The ancient ancestry and fast evolution of plastids.</title>
        <authorList>
            <person name="Moore K.R."/>
            <person name="Magnabosco C."/>
            <person name="Momper L."/>
            <person name="Gold D.A."/>
            <person name="Bosak T."/>
            <person name="Fournier G.P."/>
        </authorList>
    </citation>
    <scope>NUCLEOTIDE SEQUENCE [LARGE SCALE GENOMIC DNA]</scope>
    <source>
        <strain evidence="18 19">ULC007</strain>
    </source>
</reference>
<dbReference type="InterPro" id="IPR002192">
    <property type="entry name" value="PPDK_AMP/ATP-bd"/>
</dbReference>
<dbReference type="PANTHER" id="PTHR43030:SF1">
    <property type="entry name" value="PHOSPHOENOLPYRUVATE SYNTHASE"/>
    <property type="match status" value="1"/>
</dbReference>
<name>A0A2T1DJF5_9CYAN</name>
<keyword evidence="9" id="KW-0547">Nucleotide-binding</keyword>
<reference evidence="18 19" key="1">
    <citation type="submission" date="2018-02" db="EMBL/GenBank/DDBJ databases">
        <authorList>
            <person name="Cohen D.B."/>
            <person name="Kent A.D."/>
        </authorList>
    </citation>
    <scope>NUCLEOTIDE SEQUENCE [LARGE SCALE GENOMIC DNA]</scope>
    <source>
        <strain evidence="18 19">ULC007</strain>
    </source>
</reference>
<comment type="function">
    <text evidence="2">Catalyzes the phosphorylation of pyruvate to phosphoenolpyruvate.</text>
</comment>
<evidence type="ECO:0000256" key="1">
    <source>
        <dbReference type="ARBA" id="ARBA00001946"/>
    </source>
</evidence>
<evidence type="ECO:0000256" key="11">
    <source>
        <dbReference type="ARBA" id="ARBA00022840"/>
    </source>
</evidence>
<dbReference type="PANTHER" id="PTHR43030">
    <property type="entry name" value="PHOSPHOENOLPYRUVATE SYNTHASE"/>
    <property type="match status" value="1"/>
</dbReference>
<protein>
    <recommendedName>
        <fullName evidence="6">Phosphoenolpyruvate synthase</fullName>
        <ecNumber evidence="5">2.7.9.2</ecNumber>
    </recommendedName>
    <alternativeName>
        <fullName evidence="13">Pyruvate, water dikinase</fullName>
    </alternativeName>
</protein>
<dbReference type="SUPFAM" id="SSF52009">
    <property type="entry name" value="Phosphohistidine domain"/>
    <property type="match status" value="1"/>
</dbReference>
<proteinExistence type="inferred from homology"/>
<dbReference type="GO" id="GO:0046872">
    <property type="term" value="F:metal ion binding"/>
    <property type="evidence" value="ECO:0007669"/>
    <property type="project" value="UniProtKB-KW"/>
</dbReference>
<organism evidence="18 19">
    <name type="scientific">Phormidesmis priestleyi ULC007</name>
    <dbReference type="NCBI Taxonomy" id="1920490"/>
    <lineage>
        <taxon>Bacteria</taxon>
        <taxon>Bacillati</taxon>
        <taxon>Cyanobacteriota</taxon>
        <taxon>Cyanophyceae</taxon>
        <taxon>Leptolyngbyales</taxon>
        <taxon>Leptolyngbyaceae</taxon>
        <taxon>Phormidesmis</taxon>
    </lineage>
</organism>
<evidence type="ECO:0000256" key="4">
    <source>
        <dbReference type="ARBA" id="ARBA00007837"/>
    </source>
</evidence>
<evidence type="ECO:0000256" key="9">
    <source>
        <dbReference type="ARBA" id="ARBA00022741"/>
    </source>
</evidence>
<comment type="similarity">
    <text evidence="4">Belongs to the PEP-utilizing enzyme family.</text>
</comment>
<evidence type="ECO:0000256" key="7">
    <source>
        <dbReference type="ARBA" id="ARBA00022679"/>
    </source>
</evidence>
<dbReference type="EC" id="2.7.9.2" evidence="5"/>
<dbReference type="InterPro" id="IPR036637">
    <property type="entry name" value="Phosphohistidine_dom_sf"/>
</dbReference>
<dbReference type="InterPro" id="IPR008279">
    <property type="entry name" value="PEP-util_enz_mobile_dom"/>
</dbReference>
<dbReference type="InterPro" id="IPR006319">
    <property type="entry name" value="PEP_synth"/>
</dbReference>
<dbReference type="EMBL" id="PVWG01000005">
    <property type="protein sequence ID" value="PSB20627.1"/>
    <property type="molecule type" value="Genomic_DNA"/>
</dbReference>
<dbReference type="GO" id="GO:0006094">
    <property type="term" value="P:gluconeogenesis"/>
    <property type="evidence" value="ECO:0007669"/>
    <property type="project" value="UniProtKB-UniPathway"/>
</dbReference>
<evidence type="ECO:0000256" key="13">
    <source>
        <dbReference type="ARBA" id="ARBA00033470"/>
    </source>
</evidence>
<comment type="pathway">
    <text evidence="3">Carbohydrate biosynthesis; gluconeogenesis.</text>
</comment>
<keyword evidence="18" id="KW-0670">Pyruvate</keyword>
<keyword evidence="8" id="KW-0479">Metal-binding</keyword>
<dbReference type="InterPro" id="IPR013815">
    <property type="entry name" value="ATP_grasp_subdomain_1"/>
</dbReference>
<evidence type="ECO:0000256" key="3">
    <source>
        <dbReference type="ARBA" id="ARBA00004742"/>
    </source>
</evidence>
<dbReference type="InterPro" id="IPR015813">
    <property type="entry name" value="Pyrv/PenolPyrv_kinase-like_dom"/>
</dbReference>
<dbReference type="Pfam" id="PF00391">
    <property type="entry name" value="PEP-utilizers"/>
    <property type="match status" value="1"/>
</dbReference>
<dbReference type="RefSeq" id="WP_073070094.1">
    <property type="nucleotide sequence ID" value="NZ_MPPI01000005.1"/>
</dbReference>
<dbReference type="SUPFAM" id="SSF51621">
    <property type="entry name" value="Phosphoenolpyruvate/pyruvate domain"/>
    <property type="match status" value="1"/>
</dbReference>
<evidence type="ECO:0000256" key="10">
    <source>
        <dbReference type="ARBA" id="ARBA00022777"/>
    </source>
</evidence>
<gene>
    <name evidence="18" type="ORF">C7B65_06905</name>
</gene>
<dbReference type="InterPro" id="IPR000121">
    <property type="entry name" value="PEP_util_C"/>
</dbReference>
<dbReference type="Pfam" id="PF01326">
    <property type="entry name" value="PPDK_N"/>
    <property type="match status" value="1"/>
</dbReference>
<evidence type="ECO:0000259" key="16">
    <source>
        <dbReference type="Pfam" id="PF01326"/>
    </source>
</evidence>
<comment type="cofactor">
    <cofactor evidence="1">
        <name>Mg(2+)</name>
        <dbReference type="ChEBI" id="CHEBI:18420"/>
    </cofactor>
</comment>
<dbReference type="GO" id="GO:0008986">
    <property type="term" value="F:pyruvate, water dikinase activity"/>
    <property type="evidence" value="ECO:0007669"/>
    <property type="project" value="UniProtKB-EC"/>
</dbReference>
<dbReference type="SUPFAM" id="SSF56059">
    <property type="entry name" value="Glutathione synthetase ATP-binding domain-like"/>
    <property type="match status" value="1"/>
</dbReference>
<evidence type="ECO:0000259" key="15">
    <source>
        <dbReference type="Pfam" id="PF00391"/>
    </source>
</evidence>
<dbReference type="Gene3D" id="3.50.30.10">
    <property type="entry name" value="Phosphohistidine domain"/>
    <property type="match status" value="1"/>
</dbReference>
<feature type="domain" description="Pyruvate phosphate dikinase AMP/ATP-binding" evidence="16">
    <location>
        <begin position="18"/>
        <end position="341"/>
    </location>
</feature>
<comment type="catalytic activity">
    <reaction evidence="14">
        <text>pyruvate + ATP + H2O = phosphoenolpyruvate + AMP + phosphate + 2 H(+)</text>
        <dbReference type="Rhea" id="RHEA:11364"/>
        <dbReference type="ChEBI" id="CHEBI:15361"/>
        <dbReference type="ChEBI" id="CHEBI:15377"/>
        <dbReference type="ChEBI" id="CHEBI:15378"/>
        <dbReference type="ChEBI" id="CHEBI:30616"/>
        <dbReference type="ChEBI" id="CHEBI:43474"/>
        <dbReference type="ChEBI" id="CHEBI:58702"/>
        <dbReference type="ChEBI" id="CHEBI:456215"/>
        <dbReference type="EC" id="2.7.9.2"/>
    </reaction>
</comment>
<dbReference type="AlphaFoldDB" id="A0A2T1DJF5"/>
<evidence type="ECO:0000313" key="19">
    <source>
        <dbReference type="Proteomes" id="UP000238634"/>
    </source>
</evidence>
<evidence type="ECO:0000259" key="17">
    <source>
        <dbReference type="Pfam" id="PF02896"/>
    </source>
</evidence>
<keyword evidence="19" id="KW-1185">Reference proteome</keyword>